<dbReference type="SFLD" id="SFLDG01129">
    <property type="entry name" value="C1.5:_HAD__Beta-PGM__Phosphata"/>
    <property type="match status" value="1"/>
</dbReference>
<gene>
    <name evidence="1" type="ORF">WMO26_06985</name>
</gene>
<dbReference type="PANTHER" id="PTHR43434:SF20">
    <property type="entry name" value="5'-NUCLEOTIDASE"/>
    <property type="match status" value="1"/>
</dbReference>
<name>A0ABV1DZT1_9FIRM</name>
<dbReference type="Pfam" id="PF13419">
    <property type="entry name" value="HAD_2"/>
    <property type="match status" value="1"/>
</dbReference>
<dbReference type="Proteomes" id="UP001489509">
    <property type="component" value="Unassembled WGS sequence"/>
</dbReference>
<sequence>MYKCVLFDMDGTLVNSYEGIYRAYRQAFACLGLPFLGDAFVQTAIGAPLPFVFEHLCGMSRERAVQAIRCYREYYAKQGWRQVQVYDGMRETLGELKEAGCFLATATLKKETFAKQILQETGLLSLFDAVCGMDEDDRLTKADLIRRGMEAAGALPEETVLVGDSEFDLAGAGQAGIDFLAVTYGFGFRTPQARAQLNGRMQAESPRNIAARLRQASARV</sequence>
<evidence type="ECO:0000313" key="2">
    <source>
        <dbReference type="Proteomes" id="UP001489509"/>
    </source>
</evidence>
<dbReference type="Gene3D" id="1.10.150.240">
    <property type="entry name" value="Putative phosphatase, domain 2"/>
    <property type="match status" value="1"/>
</dbReference>
<dbReference type="RefSeq" id="WP_349219211.1">
    <property type="nucleotide sequence ID" value="NZ_JBBMFD010000009.1"/>
</dbReference>
<dbReference type="Gene3D" id="3.40.50.1000">
    <property type="entry name" value="HAD superfamily/HAD-like"/>
    <property type="match status" value="1"/>
</dbReference>
<comment type="caution">
    <text evidence="1">The sequence shown here is derived from an EMBL/GenBank/DDBJ whole genome shotgun (WGS) entry which is preliminary data.</text>
</comment>
<keyword evidence="2" id="KW-1185">Reference proteome</keyword>
<dbReference type="InterPro" id="IPR023198">
    <property type="entry name" value="PGP-like_dom2"/>
</dbReference>
<dbReference type="SFLD" id="SFLDS00003">
    <property type="entry name" value="Haloacid_Dehalogenase"/>
    <property type="match status" value="1"/>
</dbReference>
<dbReference type="EMBL" id="JBBMFD010000009">
    <property type="protein sequence ID" value="MEQ2440566.1"/>
    <property type="molecule type" value="Genomic_DNA"/>
</dbReference>
<dbReference type="PANTHER" id="PTHR43434">
    <property type="entry name" value="PHOSPHOGLYCOLATE PHOSPHATASE"/>
    <property type="match status" value="1"/>
</dbReference>
<dbReference type="SUPFAM" id="SSF56784">
    <property type="entry name" value="HAD-like"/>
    <property type="match status" value="1"/>
</dbReference>
<dbReference type="InterPro" id="IPR050155">
    <property type="entry name" value="HAD-like_hydrolase_sf"/>
</dbReference>
<evidence type="ECO:0000313" key="1">
    <source>
        <dbReference type="EMBL" id="MEQ2440566.1"/>
    </source>
</evidence>
<protein>
    <submittedName>
        <fullName evidence="1">HAD hydrolase-like protein</fullName>
    </submittedName>
</protein>
<dbReference type="InterPro" id="IPR023214">
    <property type="entry name" value="HAD_sf"/>
</dbReference>
<organism evidence="1 2">
    <name type="scientific">Solibaculum intestinale</name>
    <dbReference type="NCBI Taxonomy" id="3133165"/>
    <lineage>
        <taxon>Bacteria</taxon>
        <taxon>Bacillati</taxon>
        <taxon>Bacillota</taxon>
        <taxon>Clostridia</taxon>
        <taxon>Eubacteriales</taxon>
        <taxon>Oscillospiraceae</taxon>
        <taxon>Solibaculum</taxon>
    </lineage>
</organism>
<dbReference type="InterPro" id="IPR041492">
    <property type="entry name" value="HAD_2"/>
</dbReference>
<dbReference type="InterPro" id="IPR036412">
    <property type="entry name" value="HAD-like_sf"/>
</dbReference>
<reference evidence="1 2" key="1">
    <citation type="submission" date="2024-03" db="EMBL/GenBank/DDBJ databases">
        <title>Human intestinal bacterial collection.</title>
        <authorList>
            <person name="Pauvert C."/>
            <person name="Hitch T.C.A."/>
            <person name="Clavel T."/>
        </authorList>
    </citation>
    <scope>NUCLEOTIDE SEQUENCE [LARGE SCALE GENOMIC DNA]</scope>
    <source>
        <strain evidence="1 2">CLA-JM-H44</strain>
    </source>
</reference>
<proteinExistence type="predicted"/>
<accession>A0ABV1DZT1</accession>